<dbReference type="Pfam" id="PF01535">
    <property type="entry name" value="PPR"/>
    <property type="match status" value="1"/>
</dbReference>
<dbReference type="Pfam" id="PF13812">
    <property type="entry name" value="PPR_3"/>
    <property type="match status" value="2"/>
</dbReference>
<feature type="repeat" description="PPR" evidence="2">
    <location>
        <begin position="675"/>
        <end position="709"/>
    </location>
</feature>
<dbReference type="PANTHER" id="PTHR47942">
    <property type="entry name" value="TETRATRICOPEPTIDE REPEAT (TPR)-LIKE SUPERFAMILY PROTEIN-RELATED"/>
    <property type="match status" value="1"/>
</dbReference>
<evidence type="ECO:0008006" key="6">
    <source>
        <dbReference type="Google" id="ProtNLM"/>
    </source>
</evidence>
<organism evidence="4 5">
    <name type="scientific">Podospora fimiseda</name>
    <dbReference type="NCBI Taxonomy" id="252190"/>
    <lineage>
        <taxon>Eukaryota</taxon>
        <taxon>Fungi</taxon>
        <taxon>Dikarya</taxon>
        <taxon>Ascomycota</taxon>
        <taxon>Pezizomycotina</taxon>
        <taxon>Sordariomycetes</taxon>
        <taxon>Sordariomycetidae</taxon>
        <taxon>Sordariales</taxon>
        <taxon>Podosporaceae</taxon>
        <taxon>Podospora</taxon>
    </lineage>
</organism>
<dbReference type="InterPro" id="IPR002885">
    <property type="entry name" value="PPR_rpt"/>
</dbReference>
<dbReference type="Gene3D" id="1.25.40.10">
    <property type="entry name" value="Tetratricopeptide repeat domain"/>
    <property type="match status" value="2"/>
</dbReference>
<dbReference type="AlphaFoldDB" id="A0AAN7H779"/>
<keyword evidence="5" id="KW-1185">Reference proteome</keyword>
<dbReference type="Pfam" id="PF13041">
    <property type="entry name" value="PPR_2"/>
    <property type="match status" value="1"/>
</dbReference>
<dbReference type="PANTHER" id="PTHR47942:SF63">
    <property type="entry name" value="PENTATRICOPEPTIDE REPEAT-CONTAINING PROTEIN"/>
    <property type="match status" value="1"/>
</dbReference>
<feature type="compositionally biased region" description="Basic and acidic residues" evidence="3">
    <location>
        <begin position="400"/>
        <end position="410"/>
    </location>
</feature>
<proteinExistence type="predicted"/>
<dbReference type="NCBIfam" id="TIGR00756">
    <property type="entry name" value="PPR"/>
    <property type="match status" value="1"/>
</dbReference>
<sequence>MRDLGSVCLRCQLKLLVAPGARRRAARPRQQPLRYNSTRTVADDIRPRHNHVYPSSRSTNPRPAPGSGPSPPPTAPPTVSAAERRHKAVEMFKSIVGPAAEPPKRPVEATVDHIELVGRVSQLQSMIGRKDVTNMEAFNFFNEMIYPKIQKLGAETSQTIVGGIGVILLTKLCKEKKQDFDKGELPSLTRLTEIMIELNVLNVTSLPKWGMLIFELAQHICRLDVYPDRYDSIKSYDNAMAHRQNLLQDLLGAWALFAAQKPPEVVPEPVGDGDVNETMQQRPRHFRNFIDADDGGEIMRDPNRRGTLVDVFTETFHQYSPGTMTRISCAAYVTYRMMQDPVNLNPSTEQSAAPFLKVMKEIIPRALPPLPKWYEAELSEYPDLLRYLHRRSGIGSPSKVDGRQTSRPDRTNTFQPGKSIKFENSINRAKGFAPKPVDSNQDADARPQQRAANNLQDNNTRIQNHSGIKAAHPLSQSESNRLHKQLGQAIKQRNISGASKLWAEFWGPKAVPDSPKIKQLQRHAEMFDYFILAFLTMKQPRLAIEVWDKMETIGLKPTIKTWNSMMQGCVVTKSPDGIRTVWDKLTKSGIKLDTPIWTARISGLVNSGDPDGALRALNEMALMWNQRSKPEMVQIAVQPSIEPVNAALSGLFRLGRDEEARRVLNWAGSYHIKPDIVTFNVLLRPLIRRGDHQGVESVLETMRASKINPDVTTFTVMMEGTLANDGTREPAEQVQIVNRIISEMNAAGIDANMMTYASMVQILLNEGNEKAVQAVLAHIWHNGMELSSHIYTMLVNYYFSRDPPDVEAVNNLIERRNLKQNRKIDRVFWERVIKGYSIHGEIHRAMDIYQNVVIPMGVTRITFDTLHEFLWGLQDIEAWDVAQEVVDHVSALPEDEFHEMMESRKHFPLTLREEALRAYRHRFWHLANRLGMLKGKAAEKFREAISFRTREY</sequence>
<evidence type="ECO:0000256" key="2">
    <source>
        <dbReference type="PROSITE-ProRule" id="PRU00708"/>
    </source>
</evidence>
<protein>
    <recommendedName>
        <fullName evidence="6">Pentatricopeptide repeat-containing protein</fullName>
    </recommendedName>
</protein>
<dbReference type="Proteomes" id="UP001301958">
    <property type="component" value="Unassembled WGS sequence"/>
</dbReference>
<evidence type="ECO:0000256" key="1">
    <source>
        <dbReference type="ARBA" id="ARBA00022737"/>
    </source>
</evidence>
<name>A0AAN7H779_9PEZI</name>
<dbReference type="InterPro" id="IPR011990">
    <property type="entry name" value="TPR-like_helical_dom_sf"/>
</dbReference>
<comment type="caution">
    <text evidence="4">The sequence shown here is derived from an EMBL/GenBank/DDBJ whole genome shotgun (WGS) entry which is preliminary data.</text>
</comment>
<gene>
    <name evidence="4" type="ORF">QBC38DRAFT_467881</name>
</gene>
<feature type="region of interest" description="Disordered" evidence="3">
    <location>
        <begin position="392"/>
        <end position="448"/>
    </location>
</feature>
<keyword evidence="1" id="KW-0677">Repeat</keyword>
<feature type="compositionally biased region" description="Polar residues" evidence="3">
    <location>
        <begin position="411"/>
        <end position="427"/>
    </location>
</feature>
<dbReference type="InterPro" id="IPR051222">
    <property type="entry name" value="PPR/CCM1_RNA-binding"/>
</dbReference>
<feature type="repeat" description="PPR" evidence="2">
    <location>
        <begin position="558"/>
        <end position="592"/>
    </location>
</feature>
<evidence type="ECO:0000256" key="3">
    <source>
        <dbReference type="SAM" id="MobiDB-lite"/>
    </source>
</evidence>
<evidence type="ECO:0000313" key="4">
    <source>
        <dbReference type="EMBL" id="KAK4230794.1"/>
    </source>
</evidence>
<reference evidence="4" key="1">
    <citation type="journal article" date="2023" name="Mol. Phylogenet. Evol.">
        <title>Genome-scale phylogeny and comparative genomics of the fungal order Sordariales.</title>
        <authorList>
            <person name="Hensen N."/>
            <person name="Bonometti L."/>
            <person name="Westerberg I."/>
            <person name="Brannstrom I.O."/>
            <person name="Guillou S."/>
            <person name="Cros-Aarteil S."/>
            <person name="Calhoun S."/>
            <person name="Haridas S."/>
            <person name="Kuo A."/>
            <person name="Mondo S."/>
            <person name="Pangilinan J."/>
            <person name="Riley R."/>
            <person name="LaButti K."/>
            <person name="Andreopoulos B."/>
            <person name="Lipzen A."/>
            <person name="Chen C."/>
            <person name="Yan M."/>
            <person name="Daum C."/>
            <person name="Ng V."/>
            <person name="Clum A."/>
            <person name="Steindorff A."/>
            <person name="Ohm R.A."/>
            <person name="Martin F."/>
            <person name="Silar P."/>
            <person name="Natvig D.O."/>
            <person name="Lalanne C."/>
            <person name="Gautier V."/>
            <person name="Ament-Velasquez S.L."/>
            <person name="Kruys A."/>
            <person name="Hutchinson M.I."/>
            <person name="Powell A.J."/>
            <person name="Barry K."/>
            <person name="Miller A.N."/>
            <person name="Grigoriev I.V."/>
            <person name="Debuchy R."/>
            <person name="Gladieux P."/>
            <person name="Hiltunen Thoren M."/>
            <person name="Johannesson H."/>
        </authorList>
    </citation>
    <scope>NUCLEOTIDE SEQUENCE</scope>
    <source>
        <strain evidence="4">CBS 990.96</strain>
    </source>
</reference>
<feature type="compositionally biased region" description="Pro residues" evidence="3">
    <location>
        <begin position="62"/>
        <end position="76"/>
    </location>
</feature>
<accession>A0AAN7H779</accession>
<reference evidence="4" key="2">
    <citation type="submission" date="2023-05" db="EMBL/GenBank/DDBJ databases">
        <authorList>
            <consortium name="Lawrence Berkeley National Laboratory"/>
            <person name="Steindorff A."/>
            <person name="Hensen N."/>
            <person name="Bonometti L."/>
            <person name="Westerberg I."/>
            <person name="Brannstrom I.O."/>
            <person name="Guillou S."/>
            <person name="Cros-Aarteil S."/>
            <person name="Calhoun S."/>
            <person name="Haridas S."/>
            <person name="Kuo A."/>
            <person name="Mondo S."/>
            <person name="Pangilinan J."/>
            <person name="Riley R."/>
            <person name="Labutti K."/>
            <person name="Andreopoulos B."/>
            <person name="Lipzen A."/>
            <person name="Chen C."/>
            <person name="Yanf M."/>
            <person name="Daum C."/>
            <person name="Ng V."/>
            <person name="Clum A."/>
            <person name="Ohm R."/>
            <person name="Martin F."/>
            <person name="Silar P."/>
            <person name="Natvig D."/>
            <person name="Lalanne C."/>
            <person name="Gautier V."/>
            <person name="Ament-Velasquez S.L."/>
            <person name="Kruys A."/>
            <person name="Hutchinson M.I."/>
            <person name="Powell A.J."/>
            <person name="Barry K."/>
            <person name="Miller A.N."/>
            <person name="Grigoriev I.V."/>
            <person name="Debuchy R."/>
            <person name="Gladieux P."/>
            <person name="Thoren M.H."/>
            <person name="Johannesson H."/>
        </authorList>
    </citation>
    <scope>NUCLEOTIDE SEQUENCE</scope>
    <source>
        <strain evidence="4">CBS 990.96</strain>
    </source>
</reference>
<evidence type="ECO:0000313" key="5">
    <source>
        <dbReference type="Proteomes" id="UP001301958"/>
    </source>
</evidence>
<feature type="region of interest" description="Disordered" evidence="3">
    <location>
        <begin position="20"/>
        <end position="83"/>
    </location>
</feature>
<dbReference type="EMBL" id="MU865296">
    <property type="protein sequence ID" value="KAK4230794.1"/>
    <property type="molecule type" value="Genomic_DNA"/>
</dbReference>
<dbReference type="PROSITE" id="PS51375">
    <property type="entry name" value="PPR"/>
    <property type="match status" value="2"/>
</dbReference>